<dbReference type="Proteomes" id="UP000676967">
    <property type="component" value="Chromosome"/>
</dbReference>
<organism evidence="4 5">
    <name type="scientific">Actinoplanes ianthinogenes</name>
    <dbReference type="NCBI Taxonomy" id="122358"/>
    <lineage>
        <taxon>Bacteria</taxon>
        <taxon>Bacillati</taxon>
        <taxon>Actinomycetota</taxon>
        <taxon>Actinomycetes</taxon>
        <taxon>Micromonosporales</taxon>
        <taxon>Micromonosporaceae</taxon>
        <taxon>Actinoplanes</taxon>
    </lineage>
</organism>
<protein>
    <submittedName>
        <fullName evidence="4">N-acetyltransferase</fullName>
    </submittedName>
</protein>
<evidence type="ECO:0000259" key="3">
    <source>
        <dbReference type="PROSITE" id="PS51186"/>
    </source>
</evidence>
<dbReference type="InterPro" id="IPR016181">
    <property type="entry name" value="Acyl_CoA_acyltransferase"/>
</dbReference>
<gene>
    <name evidence="4" type="ORF">Aiant_19240</name>
</gene>
<keyword evidence="2" id="KW-0012">Acyltransferase</keyword>
<evidence type="ECO:0000313" key="5">
    <source>
        <dbReference type="Proteomes" id="UP000676967"/>
    </source>
</evidence>
<feature type="domain" description="N-acetyltransferase" evidence="3">
    <location>
        <begin position="4"/>
        <end position="159"/>
    </location>
</feature>
<name>A0ABM7LPR5_9ACTN</name>
<evidence type="ECO:0000256" key="2">
    <source>
        <dbReference type="ARBA" id="ARBA00023315"/>
    </source>
</evidence>
<dbReference type="EMBL" id="AP023356">
    <property type="protein sequence ID" value="BCJ41267.1"/>
    <property type="molecule type" value="Genomic_DNA"/>
</dbReference>
<sequence>MAEMVVRQMTQTEFDDWRSRAIKVYAEEQVAAGNWAAGEAERLAAEGHDALLPDGFDTPGMLFLLAHDPDGNRVGILWLSLTHPRGVPDCGFIYDIEVDEAYRGAGYGRALLTAAENELRSRGVRSLGLNVFGDNTPAVRLYESSGYRVVTQQMVKPLD</sequence>
<evidence type="ECO:0000313" key="4">
    <source>
        <dbReference type="EMBL" id="BCJ41267.1"/>
    </source>
</evidence>
<dbReference type="InterPro" id="IPR050680">
    <property type="entry name" value="YpeA/RimI_acetyltransf"/>
</dbReference>
<proteinExistence type="predicted"/>
<dbReference type="PROSITE" id="PS51186">
    <property type="entry name" value="GNAT"/>
    <property type="match status" value="1"/>
</dbReference>
<dbReference type="Pfam" id="PF00583">
    <property type="entry name" value="Acetyltransf_1"/>
    <property type="match status" value="1"/>
</dbReference>
<dbReference type="Gene3D" id="3.40.630.30">
    <property type="match status" value="1"/>
</dbReference>
<dbReference type="InterPro" id="IPR000182">
    <property type="entry name" value="GNAT_dom"/>
</dbReference>
<dbReference type="PANTHER" id="PTHR43420:SF44">
    <property type="entry name" value="ACETYLTRANSFERASE YPEA"/>
    <property type="match status" value="1"/>
</dbReference>
<accession>A0ABM7LPR5</accession>
<dbReference type="RefSeq" id="WP_189332368.1">
    <property type="nucleotide sequence ID" value="NZ_AP023356.1"/>
</dbReference>
<evidence type="ECO:0000256" key="1">
    <source>
        <dbReference type="ARBA" id="ARBA00022679"/>
    </source>
</evidence>
<reference evidence="4 5" key="1">
    <citation type="submission" date="2020-08" db="EMBL/GenBank/DDBJ databases">
        <title>Whole genome shotgun sequence of Actinoplanes ianthinogenes NBRC 13996.</title>
        <authorList>
            <person name="Komaki H."/>
            <person name="Tamura T."/>
        </authorList>
    </citation>
    <scope>NUCLEOTIDE SEQUENCE [LARGE SCALE GENOMIC DNA]</scope>
    <source>
        <strain evidence="4 5">NBRC 13996</strain>
    </source>
</reference>
<dbReference type="SUPFAM" id="SSF55729">
    <property type="entry name" value="Acyl-CoA N-acyltransferases (Nat)"/>
    <property type="match status" value="1"/>
</dbReference>
<keyword evidence="1" id="KW-0808">Transferase</keyword>
<keyword evidence="5" id="KW-1185">Reference proteome</keyword>
<dbReference type="PANTHER" id="PTHR43420">
    <property type="entry name" value="ACETYLTRANSFERASE"/>
    <property type="match status" value="1"/>
</dbReference>
<dbReference type="CDD" id="cd04301">
    <property type="entry name" value="NAT_SF"/>
    <property type="match status" value="1"/>
</dbReference>